<sequence length="398" mass="46963">MDGGYYAIKGFEFQIDKTILEILNTNNENKKISIEQIQDINSSDYVMQIKYKETQDYTPNKIREPIVQLIDEFKKNDQINYNLFCFFKDKSEQKKKITLVELEEILQVTLKSNSSKKLKALKLKIDSYNLADKKNFIKKFNLIFAPNFQIQFEEVISKIRNLGFCKSDDEAIFYYSSITDYFRKLVVNKTDPTNRSCTQKDIINYIKDGRNLVFTSSFIDYKGEVEYLKFLKTNFIKPVKNQENFIFIGNVVQSSELTIGQLIVNLIDKYYDKATYDIKPLTFIVNDKEIFEVKKEMSRSNLFFNDGYESILFNSELFFQKPIINRKTSGGKATESLAKSSFKLRIISKNTFDKNYNNEINPRRVYYFMEDLNNKLEEKSFIKIDQIDTKQVQKLFNT</sequence>
<dbReference type="Proteomes" id="UP000006694">
    <property type="component" value="Chromosome"/>
</dbReference>
<evidence type="ECO:0000313" key="1">
    <source>
        <dbReference type="EMBL" id="ABQ06702.1"/>
    </source>
</evidence>
<evidence type="ECO:0000313" key="2">
    <source>
        <dbReference type="Proteomes" id="UP000006694"/>
    </source>
</evidence>
<reference evidence="1 2" key="1">
    <citation type="journal article" date="2009" name="Appl. Environ. Microbiol.">
        <title>Novel features of the polysaccharide-digesting gliding bacterium Flavobacterium johnsoniae as revealed by genome sequence analysis.</title>
        <authorList>
            <person name="McBride M.J."/>
            <person name="Xie G."/>
            <person name="Martens E.C."/>
            <person name="Lapidus A."/>
            <person name="Henrissat B."/>
            <person name="Rhodes R.G."/>
            <person name="Goltsman E."/>
            <person name="Wang W."/>
            <person name="Xu J."/>
            <person name="Hunnicutt D.W."/>
            <person name="Staroscik A.M."/>
            <person name="Hoover T.R."/>
            <person name="Cheng Y.Q."/>
            <person name="Stein J.L."/>
        </authorList>
    </citation>
    <scope>NUCLEOTIDE SEQUENCE [LARGE SCALE GENOMIC DNA]</scope>
    <source>
        <strain evidence="2">ATCC 17061 / DSM 2064 / JCM 8514 / BCRC 14874 / CCUG 350202 / NBRC 14942 / NCIMB 11054 / UW101</strain>
    </source>
</reference>
<proteinExistence type="predicted"/>
<name>A5FDM4_FLAJ1</name>
<dbReference type="AlphaFoldDB" id="A5FDM4"/>
<dbReference type="STRING" id="376686.Fjoh_3688"/>
<dbReference type="EMBL" id="CP000685">
    <property type="protein sequence ID" value="ABQ06702.1"/>
    <property type="molecule type" value="Genomic_DNA"/>
</dbReference>
<dbReference type="eggNOG" id="ENOG50305A1">
    <property type="taxonomic scope" value="Bacteria"/>
</dbReference>
<organism evidence="1 2">
    <name type="scientific">Flavobacterium johnsoniae (strain ATCC 17061 / DSM 2064 / JCM 8514 / BCRC 14874 / CCUG 350202 / NBRC 14942 / NCIMB 11054 / UW101)</name>
    <name type="common">Cytophaga johnsonae</name>
    <dbReference type="NCBI Taxonomy" id="376686"/>
    <lineage>
        <taxon>Bacteria</taxon>
        <taxon>Pseudomonadati</taxon>
        <taxon>Bacteroidota</taxon>
        <taxon>Flavobacteriia</taxon>
        <taxon>Flavobacteriales</taxon>
        <taxon>Flavobacteriaceae</taxon>
        <taxon>Flavobacterium</taxon>
    </lineage>
</organism>
<protein>
    <submittedName>
        <fullName evidence="1">Uncharacterized protein</fullName>
    </submittedName>
</protein>
<dbReference type="GeneID" id="31766605"/>
<accession>A5FDM4</accession>
<gene>
    <name evidence="1" type="ordered locus">Fjoh_3688</name>
</gene>
<dbReference type="KEGG" id="fjo:Fjoh_3688"/>
<dbReference type="RefSeq" id="WP_012025669.1">
    <property type="nucleotide sequence ID" value="NC_009441.1"/>
</dbReference>
<dbReference type="OrthoDB" id="8403777at2"/>
<keyword evidence="2" id="KW-1185">Reference proteome</keyword>
<dbReference type="HOGENOM" id="CLU_666849_0_0_10"/>